<evidence type="ECO:0000256" key="1">
    <source>
        <dbReference type="SAM" id="MobiDB-lite"/>
    </source>
</evidence>
<dbReference type="InterPro" id="IPR025312">
    <property type="entry name" value="DUF4216"/>
</dbReference>
<dbReference type="EMBL" id="QJKJ01004237">
    <property type="protein sequence ID" value="RDX94990.1"/>
    <property type="molecule type" value="Genomic_DNA"/>
</dbReference>
<sequence length="183" mass="21112">MDINSTLFFGVKAQIPYVGGTNGQLESNFYRKLFDIIQLEYTRTEVHNKYEIIEVRESRRYNKAYDPFIFAQQVEQAYYTPYPKGNHCWLVVIKTKAQGIIIDNILSEIEQEAPYQDDDFVGLQVVLHIDPDVINDSLIDIDGGGEEVDRLLLDQTKLDEPNENAYTSSEREIESDFNDTDTS</sequence>
<dbReference type="Pfam" id="PF13952">
    <property type="entry name" value="DUF4216"/>
    <property type="match status" value="1"/>
</dbReference>
<keyword evidence="4" id="KW-1185">Reference proteome</keyword>
<evidence type="ECO:0000313" key="4">
    <source>
        <dbReference type="Proteomes" id="UP000257109"/>
    </source>
</evidence>
<name>A0A371GWQ3_MUCPR</name>
<dbReference type="Proteomes" id="UP000257109">
    <property type="component" value="Unassembled WGS sequence"/>
</dbReference>
<feature type="region of interest" description="Disordered" evidence="1">
    <location>
        <begin position="159"/>
        <end position="183"/>
    </location>
</feature>
<feature type="domain" description="DUF4216" evidence="2">
    <location>
        <begin position="42"/>
        <end position="92"/>
    </location>
</feature>
<feature type="non-terminal residue" evidence="3">
    <location>
        <position position="1"/>
    </location>
</feature>
<protein>
    <recommendedName>
        <fullName evidence="2">DUF4216 domain-containing protein</fullName>
    </recommendedName>
</protein>
<evidence type="ECO:0000259" key="2">
    <source>
        <dbReference type="Pfam" id="PF13952"/>
    </source>
</evidence>
<evidence type="ECO:0000313" key="3">
    <source>
        <dbReference type="EMBL" id="RDX94990.1"/>
    </source>
</evidence>
<reference evidence="3" key="1">
    <citation type="submission" date="2018-05" db="EMBL/GenBank/DDBJ databases">
        <title>Draft genome of Mucuna pruriens seed.</title>
        <authorList>
            <person name="Nnadi N.E."/>
            <person name="Vos R."/>
            <person name="Hasami M.H."/>
            <person name="Devisetty U.K."/>
            <person name="Aguiy J.C."/>
        </authorList>
    </citation>
    <scope>NUCLEOTIDE SEQUENCE [LARGE SCALE GENOMIC DNA]</scope>
    <source>
        <strain evidence="3">JCA_2017</strain>
    </source>
</reference>
<dbReference type="OrthoDB" id="1435532at2759"/>
<accession>A0A371GWQ3</accession>
<proteinExistence type="predicted"/>
<comment type="caution">
    <text evidence="3">The sequence shown here is derived from an EMBL/GenBank/DDBJ whole genome shotgun (WGS) entry which is preliminary data.</text>
</comment>
<organism evidence="3 4">
    <name type="scientific">Mucuna pruriens</name>
    <name type="common">Velvet bean</name>
    <name type="synonym">Dolichos pruriens</name>
    <dbReference type="NCBI Taxonomy" id="157652"/>
    <lineage>
        <taxon>Eukaryota</taxon>
        <taxon>Viridiplantae</taxon>
        <taxon>Streptophyta</taxon>
        <taxon>Embryophyta</taxon>
        <taxon>Tracheophyta</taxon>
        <taxon>Spermatophyta</taxon>
        <taxon>Magnoliopsida</taxon>
        <taxon>eudicotyledons</taxon>
        <taxon>Gunneridae</taxon>
        <taxon>Pentapetalae</taxon>
        <taxon>rosids</taxon>
        <taxon>fabids</taxon>
        <taxon>Fabales</taxon>
        <taxon>Fabaceae</taxon>
        <taxon>Papilionoideae</taxon>
        <taxon>50 kb inversion clade</taxon>
        <taxon>NPAAA clade</taxon>
        <taxon>indigoferoid/millettioid clade</taxon>
        <taxon>Phaseoleae</taxon>
        <taxon>Mucuna</taxon>
    </lineage>
</organism>
<gene>
    <name evidence="3" type="ORF">CR513_22543</name>
</gene>
<dbReference type="AlphaFoldDB" id="A0A371GWQ3"/>